<sequence length="216" mass="24802">MKIKAMIFDMDGVVYDSEKMYFAADQAAAKKLGFDFPFEYYKQFIGAGYDTMYKTMVKDYGDEDLIKRFMELNRKEIIPTIKKGMLKFKPGFLKLAQYLEDHGIIYGLASSNYTKDINFYLKETNFENRFNFIVSANDVAKAKPAPDIFLKAWEKAGKPAKNETVIIEDSTNGIKAANQAEIPVIMVPDYIKPTTFEKEHTLAIKSDLNEVIDFIR</sequence>
<dbReference type="InterPro" id="IPR023214">
    <property type="entry name" value="HAD_sf"/>
</dbReference>
<gene>
    <name evidence="1" type="ORF">H9861_05690</name>
</gene>
<accession>A0A9D2AA33</accession>
<dbReference type="EMBL" id="DXFP01000053">
    <property type="protein sequence ID" value="HIX02228.1"/>
    <property type="molecule type" value="Genomic_DNA"/>
</dbReference>
<proteinExistence type="predicted"/>
<dbReference type="NCBIfam" id="TIGR01509">
    <property type="entry name" value="HAD-SF-IA-v3"/>
    <property type="match status" value="1"/>
</dbReference>
<dbReference type="Gene3D" id="3.40.50.1000">
    <property type="entry name" value="HAD superfamily/HAD-like"/>
    <property type="match status" value="1"/>
</dbReference>
<dbReference type="InterPro" id="IPR006439">
    <property type="entry name" value="HAD-SF_hydro_IA"/>
</dbReference>
<name>A0A9D2AA33_9LACO</name>
<dbReference type="InterPro" id="IPR023198">
    <property type="entry name" value="PGP-like_dom2"/>
</dbReference>
<dbReference type="Gene3D" id="1.10.150.240">
    <property type="entry name" value="Putative phosphatase, domain 2"/>
    <property type="match status" value="1"/>
</dbReference>
<reference evidence="1" key="1">
    <citation type="journal article" date="2021" name="PeerJ">
        <title>Extensive microbial diversity within the chicken gut microbiome revealed by metagenomics and culture.</title>
        <authorList>
            <person name="Gilroy R."/>
            <person name="Ravi A."/>
            <person name="Getino M."/>
            <person name="Pursley I."/>
            <person name="Horton D.L."/>
            <person name="Alikhan N.F."/>
            <person name="Baker D."/>
            <person name="Gharbi K."/>
            <person name="Hall N."/>
            <person name="Watson M."/>
            <person name="Adriaenssens E.M."/>
            <person name="Foster-Nyarko E."/>
            <person name="Jarju S."/>
            <person name="Secka A."/>
            <person name="Antonio M."/>
            <person name="Oren A."/>
            <person name="Chaudhuri R.R."/>
            <person name="La Ragione R."/>
            <person name="Hildebrand F."/>
            <person name="Pallen M.J."/>
        </authorList>
    </citation>
    <scope>NUCLEOTIDE SEQUENCE</scope>
    <source>
        <strain evidence="1">6627</strain>
    </source>
</reference>
<organism evidence="1 2">
    <name type="scientific">Candidatus Ligilactobacillus excrementigallinarum</name>
    <dbReference type="NCBI Taxonomy" id="2838641"/>
    <lineage>
        <taxon>Bacteria</taxon>
        <taxon>Bacillati</taxon>
        <taxon>Bacillota</taxon>
        <taxon>Bacilli</taxon>
        <taxon>Lactobacillales</taxon>
        <taxon>Lactobacillaceae</taxon>
        <taxon>Ligilactobacillus</taxon>
    </lineage>
</organism>
<dbReference type="InterPro" id="IPR036412">
    <property type="entry name" value="HAD-like_sf"/>
</dbReference>
<dbReference type="PANTHER" id="PTHR18901">
    <property type="entry name" value="2-DEOXYGLUCOSE-6-PHOSPHATE PHOSPHATASE 2"/>
    <property type="match status" value="1"/>
</dbReference>
<dbReference type="Proteomes" id="UP000823963">
    <property type="component" value="Unassembled WGS sequence"/>
</dbReference>
<dbReference type="AlphaFoldDB" id="A0A9D2AA33"/>
<dbReference type="SFLD" id="SFLDG01129">
    <property type="entry name" value="C1.5:_HAD__Beta-PGM__Phosphata"/>
    <property type="match status" value="1"/>
</dbReference>
<dbReference type="PANTHER" id="PTHR18901:SF38">
    <property type="entry name" value="PSEUDOURIDINE-5'-PHOSPHATASE"/>
    <property type="match status" value="1"/>
</dbReference>
<dbReference type="InterPro" id="IPR041492">
    <property type="entry name" value="HAD_2"/>
</dbReference>
<evidence type="ECO:0000313" key="1">
    <source>
        <dbReference type="EMBL" id="HIX02228.1"/>
    </source>
</evidence>
<dbReference type="SUPFAM" id="SSF56784">
    <property type="entry name" value="HAD-like"/>
    <property type="match status" value="1"/>
</dbReference>
<dbReference type="SFLD" id="SFLDS00003">
    <property type="entry name" value="Haloacid_Dehalogenase"/>
    <property type="match status" value="1"/>
</dbReference>
<dbReference type="Pfam" id="PF13419">
    <property type="entry name" value="HAD_2"/>
    <property type="match status" value="1"/>
</dbReference>
<comment type="caution">
    <text evidence="1">The sequence shown here is derived from an EMBL/GenBank/DDBJ whole genome shotgun (WGS) entry which is preliminary data.</text>
</comment>
<evidence type="ECO:0000313" key="2">
    <source>
        <dbReference type="Proteomes" id="UP000823963"/>
    </source>
</evidence>
<protein>
    <submittedName>
        <fullName evidence="1">HAD family phosphatase</fullName>
    </submittedName>
</protein>
<reference evidence="1" key="2">
    <citation type="submission" date="2021-04" db="EMBL/GenBank/DDBJ databases">
        <authorList>
            <person name="Gilroy R."/>
        </authorList>
    </citation>
    <scope>NUCLEOTIDE SEQUENCE</scope>
    <source>
        <strain evidence="1">6627</strain>
    </source>
</reference>